<organism evidence="3">
    <name type="scientific">Chrysotila carterae</name>
    <name type="common">Marine alga</name>
    <name type="synonym">Syracosphaera carterae</name>
    <dbReference type="NCBI Taxonomy" id="13221"/>
    <lineage>
        <taxon>Eukaryota</taxon>
        <taxon>Haptista</taxon>
        <taxon>Haptophyta</taxon>
        <taxon>Prymnesiophyceae</taxon>
        <taxon>Isochrysidales</taxon>
        <taxon>Isochrysidaceae</taxon>
        <taxon>Chrysotila</taxon>
    </lineage>
</organism>
<keyword evidence="2" id="KW-0812">Transmembrane</keyword>
<proteinExistence type="predicted"/>
<dbReference type="AlphaFoldDB" id="A0A7S4F8Q2"/>
<dbReference type="EMBL" id="HBIZ01050709">
    <property type="protein sequence ID" value="CAE0779804.1"/>
    <property type="molecule type" value="Transcribed_RNA"/>
</dbReference>
<feature type="transmembrane region" description="Helical" evidence="2">
    <location>
        <begin position="134"/>
        <end position="156"/>
    </location>
</feature>
<feature type="transmembrane region" description="Helical" evidence="2">
    <location>
        <begin position="56"/>
        <end position="78"/>
    </location>
</feature>
<feature type="region of interest" description="Disordered" evidence="1">
    <location>
        <begin position="370"/>
        <end position="396"/>
    </location>
</feature>
<feature type="compositionally biased region" description="Basic and acidic residues" evidence="1">
    <location>
        <begin position="385"/>
        <end position="396"/>
    </location>
</feature>
<reference evidence="3" key="1">
    <citation type="submission" date="2021-01" db="EMBL/GenBank/DDBJ databases">
        <authorList>
            <person name="Corre E."/>
            <person name="Pelletier E."/>
            <person name="Niang G."/>
            <person name="Scheremetjew M."/>
            <person name="Finn R."/>
            <person name="Kale V."/>
            <person name="Holt S."/>
            <person name="Cochrane G."/>
            <person name="Meng A."/>
            <person name="Brown T."/>
            <person name="Cohen L."/>
        </authorList>
    </citation>
    <scope>NUCLEOTIDE SEQUENCE</scope>
    <source>
        <strain evidence="3">CCMP645</strain>
    </source>
</reference>
<gene>
    <name evidence="3" type="ORF">PCAR00345_LOCUS32443</name>
</gene>
<feature type="region of interest" description="Disordered" evidence="1">
    <location>
        <begin position="421"/>
        <end position="450"/>
    </location>
</feature>
<feature type="transmembrane region" description="Helical" evidence="2">
    <location>
        <begin position="182"/>
        <end position="203"/>
    </location>
</feature>
<name>A0A7S4F8Q2_CHRCT</name>
<protein>
    <submittedName>
        <fullName evidence="3">Uncharacterized protein</fullName>
    </submittedName>
</protein>
<keyword evidence="2" id="KW-1133">Transmembrane helix</keyword>
<feature type="transmembrane region" description="Helical" evidence="2">
    <location>
        <begin position="322"/>
        <end position="341"/>
    </location>
</feature>
<feature type="transmembrane region" description="Helical" evidence="2">
    <location>
        <begin position="99"/>
        <end position="122"/>
    </location>
</feature>
<evidence type="ECO:0000256" key="1">
    <source>
        <dbReference type="SAM" id="MobiDB-lite"/>
    </source>
</evidence>
<feature type="transmembrane region" description="Helical" evidence="2">
    <location>
        <begin position="282"/>
        <end position="302"/>
    </location>
</feature>
<sequence length="450" mass="49424">MIGCTGSCHNGRCVNGTCVCNAGWSGNQDLWTQDLSRWGGPVLNCPTPVKVLQVAWAIYLFLAVLLWLMMLVSIRQQWRKYQDLKNAGKVKHWFEHFPLAYLLLIFFVVLPTIVACSIVKLASQDLSELVGATTAATVVFTITLFTCPSIIAFFMVRALNTFAFSGLDNVARVHSLKVFCRAVNWLFVVAAATIILSGLYPVVSLSKSPFENQDFHKFCTQLYVMQLINGHILLSLAAAMMGGRITVAMNGIISNRLDLALRTNQSDIFASVASLRRTRLKICLVFASCSVGALCNAGLLATAEVVGDYLLFIGIAYDTQNMIAITLAYSSVLSYTAVPAFSFRSTVCRSAAANTAAATGNRNTAVEGVDLEQPQDAPQEPNELEPDRARELQPEQRVELQAEQIVEVQPEQTVDLQLEQTVDLQPERREEPQVGRREGWDIGGPAHLAC</sequence>
<evidence type="ECO:0000313" key="3">
    <source>
        <dbReference type="EMBL" id="CAE0779804.1"/>
    </source>
</evidence>
<feature type="compositionally biased region" description="Basic and acidic residues" evidence="1">
    <location>
        <begin position="425"/>
        <end position="440"/>
    </location>
</feature>
<keyword evidence="2" id="KW-0472">Membrane</keyword>
<accession>A0A7S4F8Q2</accession>
<feature type="transmembrane region" description="Helical" evidence="2">
    <location>
        <begin position="223"/>
        <end position="247"/>
    </location>
</feature>
<evidence type="ECO:0000256" key="2">
    <source>
        <dbReference type="SAM" id="Phobius"/>
    </source>
</evidence>